<gene>
    <name evidence="1" type="ORF">CK203_015967</name>
</gene>
<sequence length="89" mass="10404">MIETSQDWSEKHLFALWAYRTSFHTSTGATPYSLVYGMEVVLPIETEMGSLRVALEKQIPETEWTQARFDRLNLLDEKRLRAVDHVQAY</sequence>
<comment type="caution">
    <text evidence="1">The sequence shown here is derived from an EMBL/GenBank/DDBJ whole genome shotgun (WGS) entry which is preliminary data.</text>
</comment>
<dbReference type="GO" id="GO:0003676">
    <property type="term" value="F:nucleic acid binding"/>
    <property type="evidence" value="ECO:0007669"/>
    <property type="project" value="InterPro"/>
</dbReference>
<organism evidence="1 2">
    <name type="scientific">Vitis vinifera</name>
    <name type="common">Grape</name>
    <dbReference type="NCBI Taxonomy" id="29760"/>
    <lineage>
        <taxon>Eukaryota</taxon>
        <taxon>Viridiplantae</taxon>
        <taxon>Streptophyta</taxon>
        <taxon>Embryophyta</taxon>
        <taxon>Tracheophyta</taxon>
        <taxon>Spermatophyta</taxon>
        <taxon>Magnoliopsida</taxon>
        <taxon>eudicotyledons</taxon>
        <taxon>Gunneridae</taxon>
        <taxon>Pentapetalae</taxon>
        <taxon>rosids</taxon>
        <taxon>Vitales</taxon>
        <taxon>Vitaceae</taxon>
        <taxon>Viteae</taxon>
        <taxon>Vitis</taxon>
    </lineage>
</organism>
<reference evidence="1 2" key="1">
    <citation type="journal article" date="2018" name="PLoS Genet.">
        <title>Population sequencing reveals clonal diversity and ancestral inbreeding in the grapevine cultivar Chardonnay.</title>
        <authorList>
            <person name="Roach M.J."/>
            <person name="Johnson D.L."/>
            <person name="Bohlmann J."/>
            <person name="van Vuuren H.J."/>
            <person name="Jones S.J."/>
            <person name="Pretorius I.S."/>
            <person name="Schmidt S.A."/>
            <person name="Borneman A.R."/>
        </authorList>
    </citation>
    <scope>NUCLEOTIDE SEQUENCE [LARGE SCALE GENOMIC DNA]</scope>
    <source>
        <strain evidence="2">cv. Chardonnay</strain>
        <tissue evidence="1">Leaf</tissue>
    </source>
</reference>
<accession>A0A438JRB3</accession>
<dbReference type="Gene3D" id="3.30.420.10">
    <property type="entry name" value="Ribonuclease H-like superfamily/Ribonuclease H"/>
    <property type="match status" value="1"/>
</dbReference>
<dbReference type="PANTHER" id="PTHR48475:SF1">
    <property type="entry name" value="RNASE H TYPE-1 DOMAIN-CONTAINING PROTEIN"/>
    <property type="match status" value="1"/>
</dbReference>
<dbReference type="PANTHER" id="PTHR48475">
    <property type="entry name" value="RIBONUCLEASE H"/>
    <property type="match status" value="1"/>
</dbReference>
<evidence type="ECO:0000313" key="1">
    <source>
        <dbReference type="EMBL" id="RVX11502.1"/>
    </source>
</evidence>
<dbReference type="EMBL" id="QGNW01000030">
    <property type="protein sequence ID" value="RVX11502.1"/>
    <property type="molecule type" value="Genomic_DNA"/>
</dbReference>
<name>A0A438JRB3_VITVI</name>
<dbReference type="InterPro" id="IPR012337">
    <property type="entry name" value="RNaseH-like_sf"/>
</dbReference>
<evidence type="ECO:0008006" key="3">
    <source>
        <dbReference type="Google" id="ProtNLM"/>
    </source>
</evidence>
<dbReference type="SUPFAM" id="SSF53098">
    <property type="entry name" value="Ribonuclease H-like"/>
    <property type="match status" value="1"/>
</dbReference>
<protein>
    <recommendedName>
        <fullName evidence="3">Integrase catalytic domain-containing protein</fullName>
    </recommendedName>
</protein>
<dbReference type="Proteomes" id="UP000288805">
    <property type="component" value="Unassembled WGS sequence"/>
</dbReference>
<dbReference type="AlphaFoldDB" id="A0A438JRB3"/>
<dbReference type="InterPro" id="IPR036397">
    <property type="entry name" value="RNaseH_sf"/>
</dbReference>
<proteinExistence type="predicted"/>
<evidence type="ECO:0000313" key="2">
    <source>
        <dbReference type="Proteomes" id="UP000288805"/>
    </source>
</evidence>